<evidence type="ECO:0000313" key="2">
    <source>
        <dbReference type="EMBL" id="KAL1523594.1"/>
    </source>
</evidence>
<feature type="region of interest" description="Disordered" evidence="1">
    <location>
        <begin position="180"/>
        <end position="236"/>
    </location>
</feature>
<proteinExistence type="predicted"/>
<name>A0AB34JPH2_PRYPA</name>
<feature type="compositionally biased region" description="Acidic residues" evidence="1">
    <location>
        <begin position="219"/>
        <end position="236"/>
    </location>
</feature>
<accession>A0AB34JPH2</accession>
<dbReference type="Proteomes" id="UP001515480">
    <property type="component" value="Unassembled WGS sequence"/>
</dbReference>
<comment type="caution">
    <text evidence="2">The sequence shown here is derived from an EMBL/GenBank/DDBJ whole genome shotgun (WGS) entry which is preliminary data.</text>
</comment>
<evidence type="ECO:0000256" key="1">
    <source>
        <dbReference type="SAM" id="MobiDB-lite"/>
    </source>
</evidence>
<feature type="compositionally biased region" description="Acidic residues" evidence="1">
    <location>
        <begin position="190"/>
        <end position="210"/>
    </location>
</feature>
<evidence type="ECO:0000313" key="3">
    <source>
        <dbReference type="Proteomes" id="UP001515480"/>
    </source>
</evidence>
<keyword evidence="3" id="KW-1185">Reference proteome</keyword>
<feature type="compositionally biased region" description="Gly residues" evidence="1">
    <location>
        <begin position="329"/>
        <end position="344"/>
    </location>
</feature>
<gene>
    <name evidence="2" type="ORF">AB1Y20_018530</name>
</gene>
<evidence type="ECO:0008006" key="4">
    <source>
        <dbReference type="Google" id="ProtNLM"/>
    </source>
</evidence>
<organism evidence="2 3">
    <name type="scientific">Prymnesium parvum</name>
    <name type="common">Toxic golden alga</name>
    <dbReference type="NCBI Taxonomy" id="97485"/>
    <lineage>
        <taxon>Eukaryota</taxon>
        <taxon>Haptista</taxon>
        <taxon>Haptophyta</taxon>
        <taxon>Prymnesiophyceae</taxon>
        <taxon>Prymnesiales</taxon>
        <taxon>Prymnesiaceae</taxon>
        <taxon>Prymnesium</taxon>
    </lineage>
</organism>
<dbReference type="EMBL" id="JBGBPQ010000005">
    <property type="protein sequence ID" value="KAL1523594.1"/>
    <property type="molecule type" value="Genomic_DNA"/>
</dbReference>
<protein>
    <recommendedName>
        <fullName evidence="4">HEAT repeat-containing protein 1</fullName>
    </recommendedName>
</protein>
<sequence length="654" mass="69103">MSAFSRLRGLPSASHSSECLAAALGEEGAASTQQVDPGSSAASGDVSALALLRTLRTPKPSDPLELEAACEATYAMTPWSSRSSDRYDEDAAGCAVLFVDEGREVASGEGGSEAREPLAEGERLHEAHEAHAEQLQALVNAFGGRGEGEASVQAGGEVDEALGSKLEGLLGRLQRCRATLHSQQSREDGEGAGEEGAGENEESKEEEETGENEKTKEEGETEEEDEESDGCDEEHEEVGTCGLLLRHFPVHIGELFSMDGAELKELAVNRLHAHLTKCAAAAAGESHAEGDLYGAAEAAEAEAEAAEDEADAPPRFWARAVPLDPSERVGGGDGDSDDLGGGGWTVASSREAEGRGDGQLLAACWMLRDALMEPHGRVVCAALLLLQHDSPLLTATLHRCTRRGVRRALPLLIGPLLHTLAASSVRVATGAANALTALLVHPRSCAALLLPQLYAEPLGEALTAERRLRLLLHLLGGSSQLRAAELDLSRPSTASRPATALGSTAAWRGATAEVAPAPAALALLQRGHAGSPGSAIRGVLRLCGEGLRRAEAAVRQAAVELLMQACLVGVDHLGIHLRVKVGLSLVHLCRRSRGRRMYHFIVPLAFFTQVDAVSGDSKVEIWLAQEPPLPLLLHADLESRLRSTRLLLRNPILR</sequence>
<reference evidence="2 3" key="1">
    <citation type="journal article" date="2024" name="Science">
        <title>Giant polyketide synthase enzymes in the biosynthesis of giant marine polyether toxins.</title>
        <authorList>
            <person name="Fallon T.R."/>
            <person name="Shende V.V."/>
            <person name="Wierzbicki I.H."/>
            <person name="Pendleton A.L."/>
            <person name="Watervoot N.F."/>
            <person name="Auber R.P."/>
            <person name="Gonzalez D.J."/>
            <person name="Wisecaver J.H."/>
            <person name="Moore B.S."/>
        </authorList>
    </citation>
    <scope>NUCLEOTIDE SEQUENCE [LARGE SCALE GENOMIC DNA]</scope>
    <source>
        <strain evidence="2 3">12B1</strain>
    </source>
</reference>
<dbReference type="AlphaFoldDB" id="A0AB34JPH2"/>
<feature type="region of interest" description="Disordered" evidence="1">
    <location>
        <begin position="323"/>
        <end position="344"/>
    </location>
</feature>